<dbReference type="OrthoDB" id="9808590at2"/>
<protein>
    <recommendedName>
        <fullName evidence="7">Glycogen synthase</fullName>
        <ecNumber evidence="7">2.4.1.21</ecNumber>
    </recommendedName>
    <alternativeName>
        <fullName evidence="7">Starch [bacterial glycogen] synthase</fullName>
    </alternativeName>
</protein>
<evidence type="ECO:0000256" key="6">
    <source>
        <dbReference type="ARBA" id="ARBA00023056"/>
    </source>
</evidence>
<dbReference type="GO" id="GO:0004373">
    <property type="term" value="F:alpha-1,4-glucan glucosyltransferase (UDP-glucose donor) activity"/>
    <property type="evidence" value="ECO:0007669"/>
    <property type="project" value="InterPro"/>
</dbReference>
<name>A3IT02_9CHRO</name>
<organism evidence="10 11">
    <name type="scientific">Crocosphaera chwakensis CCY0110</name>
    <dbReference type="NCBI Taxonomy" id="391612"/>
    <lineage>
        <taxon>Bacteria</taxon>
        <taxon>Bacillati</taxon>
        <taxon>Cyanobacteriota</taxon>
        <taxon>Cyanophyceae</taxon>
        <taxon>Oscillatoriophycideae</taxon>
        <taxon>Chroococcales</taxon>
        <taxon>Aphanothecaceae</taxon>
        <taxon>Crocosphaera</taxon>
        <taxon>Crocosphaera chwakensis</taxon>
    </lineage>
</organism>
<dbReference type="Gene3D" id="3.40.50.2000">
    <property type="entry name" value="Glycogen Phosphorylase B"/>
    <property type="match status" value="2"/>
</dbReference>
<keyword evidence="6 7" id="KW-0320">Glycogen biosynthesis</keyword>
<evidence type="ECO:0000259" key="9">
    <source>
        <dbReference type="Pfam" id="PF08323"/>
    </source>
</evidence>
<sequence length="491" mass="56449">MYIVQVASECAPVVKAGGLGDVVFGLSRELENQGHIVDIILPKYDCMRYDHIWGLHEEYNDLWVPWGGGSIHCTVFGGKVHGRNCFFIEPHSNENFFNRGNYYGNNDDNLRFAFFSRAALEYMCVSSKRPEIIHCHDWQTGLLPVMLFEQYKYRGMDRQRVCYTIHNFKHQGGGGVNILGAIQLDNHGYYLSPDRLKDTSIPNHINFMKSGIVYSNAVNTVSPHHAWEARFGSEGYGLGHTLYVHEDKFRGILNGLDYKIWNPEVDEYIPMPFGPDDFELKAYNKKGLRERLWLEEKDRPIIAYVGRLDDQKGVGLVHHALEYALRRSAQFVLLGSATSDAIKNLFWQIKHRLNDHPDVHLELSFDEELSHLIYAGADMMVVPSNYEPCGLTQMISLKYGTVPIVRGVGGLVNTVFDYDYDENHPPEERNGFVFYQTDVTALESAMHRALELWYTDRKGFNKLAVQGMRCDYSWRNSVKSYVEVYEKIKAE</sequence>
<evidence type="ECO:0000256" key="2">
    <source>
        <dbReference type="ARBA" id="ARBA00002764"/>
    </source>
</evidence>
<dbReference type="SUPFAM" id="SSF53756">
    <property type="entry name" value="UDP-Glycosyltransferase/glycogen phosphorylase"/>
    <property type="match status" value="1"/>
</dbReference>
<dbReference type="InterPro" id="IPR013534">
    <property type="entry name" value="Starch_synth_cat_dom"/>
</dbReference>
<keyword evidence="4 7" id="KW-0328">Glycosyltransferase</keyword>
<dbReference type="InterPro" id="IPR001296">
    <property type="entry name" value="Glyco_trans_1"/>
</dbReference>
<dbReference type="GO" id="GO:0005978">
    <property type="term" value="P:glycogen biosynthetic process"/>
    <property type="evidence" value="ECO:0007669"/>
    <property type="project" value="UniProtKB-UniRule"/>
</dbReference>
<feature type="binding site" evidence="7">
    <location>
        <position position="15"/>
    </location>
    <ligand>
        <name>ADP-alpha-D-glucose</name>
        <dbReference type="ChEBI" id="CHEBI:57498"/>
    </ligand>
</feature>
<feature type="domain" description="Starch synthase catalytic" evidence="9">
    <location>
        <begin position="3"/>
        <end position="242"/>
    </location>
</feature>
<evidence type="ECO:0000256" key="4">
    <source>
        <dbReference type="ARBA" id="ARBA00022676"/>
    </source>
</evidence>
<evidence type="ECO:0000259" key="8">
    <source>
        <dbReference type="Pfam" id="PF00534"/>
    </source>
</evidence>
<evidence type="ECO:0000313" key="11">
    <source>
        <dbReference type="Proteomes" id="UP000003781"/>
    </source>
</evidence>
<dbReference type="GO" id="GO:0009011">
    <property type="term" value="F:alpha-1,4-glucan glucosyltransferase (ADP-glucose donor) activity"/>
    <property type="evidence" value="ECO:0007669"/>
    <property type="project" value="UniProtKB-UniRule"/>
</dbReference>
<keyword evidence="5 7" id="KW-0808">Transferase</keyword>
<evidence type="ECO:0000256" key="5">
    <source>
        <dbReference type="ARBA" id="ARBA00022679"/>
    </source>
</evidence>
<dbReference type="EC" id="2.4.1.21" evidence="7"/>
<proteinExistence type="inferred from homology"/>
<dbReference type="NCBIfam" id="NF001902">
    <property type="entry name" value="PRK00654.2-1"/>
    <property type="match status" value="1"/>
</dbReference>
<dbReference type="PANTHER" id="PTHR46083:SF1">
    <property type="entry name" value="GLYCOGEN SYNTHASE 2-RELATED"/>
    <property type="match status" value="1"/>
</dbReference>
<evidence type="ECO:0000256" key="7">
    <source>
        <dbReference type="HAMAP-Rule" id="MF_00484"/>
    </source>
</evidence>
<reference evidence="10 11" key="1">
    <citation type="submission" date="2007-03" db="EMBL/GenBank/DDBJ databases">
        <authorList>
            <person name="Stal L."/>
            <person name="Ferriera S."/>
            <person name="Johnson J."/>
            <person name="Kravitz S."/>
            <person name="Beeson K."/>
            <person name="Sutton G."/>
            <person name="Rogers Y.-H."/>
            <person name="Friedman R."/>
            <person name="Frazier M."/>
            <person name="Venter J.C."/>
        </authorList>
    </citation>
    <scope>NUCLEOTIDE SEQUENCE [LARGE SCALE GENOMIC DNA]</scope>
    <source>
        <strain evidence="10 11">CCY0110</strain>
    </source>
</reference>
<dbReference type="CDD" id="cd03791">
    <property type="entry name" value="GT5_Glycogen_synthase_DULL1-like"/>
    <property type="match status" value="1"/>
</dbReference>
<dbReference type="Pfam" id="PF08323">
    <property type="entry name" value="Glyco_transf_5"/>
    <property type="match status" value="1"/>
</dbReference>
<comment type="pathway">
    <text evidence="7">Glycan biosynthesis; glycogen biosynthesis.</text>
</comment>
<comment type="caution">
    <text evidence="10">The sequence shown here is derived from an EMBL/GenBank/DDBJ whole genome shotgun (WGS) entry which is preliminary data.</text>
</comment>
<dbReference type="Proteomes" id="UP000003781">
    <property type="component" value="Unassembled WGS sequence"/>
</dbReference>
<dbReference type="Pfam" id="PF00534">
    <property type="entry name" value="Glycos_transf_1"/>
    <property type="match status" value="1"/>
</dbReference>
<dbReference type="eggNOG" id="COG0297">
    <property type="taxonomic scope" value="Bacteria"/>
</dbReference>
<dbReference type="NCBIfam" id="TIGR02095">
    <property type="entry name" value="glgA"/>
    <property type="match status" value="1"/>
</dbReference>
<evidence type="ECO:0000256" key="1">
    <source>
        <dbReference type="ARBA" id="ARBA00001478"/>
    </source>
</evidence>
<gene>
    <name evidence="7 10" type="primary">glgA</name>
    <name evidence="10" type="ORF">CY0110_28909</name>
</gene>
<dbReference type="PANTHER" id="PTHR46083">
    <property type="match status" value="1"/>
</dbReference>
<comment type="similarity">
    <text evidence="3 7">Belongs to the glycosyltransferase 1 family. Bacterial/plant glycogen synthase subfamily.</text>
</comment>
<keyword evidence="11" id="KW-1185">Reference proteome</keyword>
<comment type="function">
    <text evidence="2 7">Synthesizes alpha-1,4-glucan chains using ADP-glucose.</text>
</comment>
<feature type="domain" description="Glycosyl transferase family 1" evidence="8">
    <location>
        <begin position="295"/>
        <end position="453"/>
    </location>
</feature>
<dbReference type="RefSeq" id="WP_008276507.1">
    <property type="nucleotide sequence ID" value="NZ_AAXW01000025.1"/>
</dbReference>
<dbReference type="EMBL" id="AAXW01000025">
    <property type="protein sequence ID" value="EAZ90433.1"/>
    <property type="molecule type" value="Genomic_DNA"/>
</dbReference>
<dbReference type="UniPathway" id="UPA00164"/>
<dbReference type="InterPro" id="IPR011835">
    <property type="entry name" value="GS/SS"/>
</dbReference>
<dbReference type="AlphaFoldDB" id="A3IT02"/>
<dbReference type="NCBIfam" id="NF001905">
    <property type="entry name" value="PRK00654.2-4"/>
    <property type="match status" value="1"/>
</dbReference>
<evidence type="ECO:0000313" key="10">
    <source>
        <dbReference type="EMBL" id="EAZ90433.1"/>
    </source>
</evidence>
<accession>A3IT02</accession>
<dbReference type="HAMAP" id="MF_00484">
    <property type="entry name" value="Glycogen_synth"/>
    <property type="match status" value="1"/>
</dbReference>
<comment type="catalytic activity">
    <reaction evidence="1 7">
        <text>[(1-&gt;4)-alpha-D-glucosyl](n) + ADP-alpha-D-glucose = [(1-&gt;4)-alpha-D-glucosyl](n+1) + ADP + H(+)</text>
        <dbReference type="Rhea" id="RHEA:18189"/>
        <dbReference type="Rhea" id="RHEA-COMP:9584"/>
        <dbReference type="Rhea" id="RHEA-COMP:9587"/>
        <dbReference type="ChEBI" id="CHEBI:15378"/>
        <dbReference type="ChEBI" id="CHEBI:15444"/>
        <dbReference type="ChEBI" id="CHEBI:57498"/>
        <dbReference type="ChEBI" id="CHEBI:456216"/>
        <dbReference type="EC" id="2.4.1.21"/>
    </reaction>
</comment>
<evidence type="ECO:0000256" key="3">
    <source>
        <dbReference type="ARBA" id="ARBA00010281"/>
    </source>
</evidence>